<dbReference type="InterPro" id="IPR013520">
    <property type="entry name" value="Ribonucl_H"/>
</dbReference>
<name>A0A9N9MQT7_9CUCU</name>
<dbReference type="SMART" id="SM00479">
    <property type="entry name" value="EXOIII"/>
    <property type="match status" value="1"/>
</dbReference>
<keyword evidence="4" id="KW-0269">Exonuclease</keyword>
<keyword evidence="2" id="KW-0540">Nuclease</keyword>
<evidence type="ECO:0000256" key="1">
    <source>
        <dbReference type="ARBA" id="ARBA00009921"/>
    </source>
</evidence>
<dbReference type="InterPro" id="IPR012337">
    <property type="entry name" value="RNaseH-like_sf"/>
</dbReference>
<dbReference type="EMBL" id="OU892281">
    <property type="protein sequence ID" value="CAG9769624.1"/>
    <property type="molecule type" value="Genomic_DNA"/>
</dbReference>
<dbReference type="PANTHER" id="PTHR11046:SF0">
    <property type="entry name" value="OLIGORIBONUCLEASE, MITOCHONDRIAL"/>
    <property type="match status" value="1"/>
</dbReference>
<dbReference type="PANTHER" id="PTHR11046">
    <property type="entry name" value="OLIGORIBONUCLEASE, MITOCHONDRIAL"/>
    <property type="match status" value="1"/>
</dbReference>
<comment type="similarity">
    <text evidence="1">Belongs to the oligoribonuclease family.</text>
</comment>
<dbReference type="InterPro" id="IPR036397">
    <property type="entry name" value="RNaseH_sf"/>
</dbReference>
<dbReference type="CDD" id="cd06135">
    <property type="entry name" value="Orn"/>
    <property type="match status" value="1"/>
</dbReference>
<dbReference type="HAMAP" id="MF_00045">
    <property type="entry name" value="Oligoribonuclease"/>
    <property type="match status" value="1"/>
</dbReference>
<evidence type="ECO:0000259" key="6">
    <source>
        <dbReference type="SMART" id="SM00479"/>
    </source>
</evidence>
<dbReference type="Pfam" id="PF00929">
    <property type="entry name" value="RNase_T"/>
    <property type="match status" value="1"/>
</dbReference>
<proteinExistence type="inferred from homology"/>
<dbReference type="Gene3D" id="3.30.420.10">
    <property type="entry name" value="Ribonuclease H-like superfamily/Ribonuclease H"/>
    <property type="match status" value="1"/>
</dbReference>
<evidence type="ECO:0000256" key="2">
    <source>
        <dbReference type="ARBA" id="ARBA00022722"/>
    </source>
</evidence>
<feature type="domain" description="Exonuclease" evidence="6">
    <location>
        <begin position="48"/>
        <end position="222"/>
    </location>
</feature>
<dbReference type="InterPro" id="IPR022894">
    <property type="entry name" value="Oligoribonuclease"/>
</dbReference>
<keyword evidence="8" id="KW-1185">Reference proteome</keyword>
<dbReference type="FunFam" id="3.30.420.10:FF:000003">
    <property type="entry name" value="Oligoribonuclease"/>
    <property type="match status" value="1"/>
</dbReference>
<dbReference type="SUPFAM" id="SSF53098">
    <property type="entry name" value="Ribonuclease H-like"/>
    <property type="match status" value="1"/>
</dbReference>
<sequence length="225" mass="25899">MFHKVIKQGFCVGNKLFQMGLHKSNSCNSTVDGLAIAAGKHLDFEMDRLIWIDMEMTGLNVDQDKIMEIACLVTDSNLNIIAEGPDLIIKQPKDILDNMNEWCIKQHRKTGLTEASLKSQTTLEEAENIILDFLKNHVTSNTCPLAGNSVYMDRFFLIKHMPKLNGYLHYRIVDVSTIKEICRRWNTSVFKGLPKKEFEHRALADIRESVAELKYYRENFFKVAQ</sequence>
<accession>A0A9N9MQT7</accession>
<evidence type="ECO:0000256" key="5">
    <source>
        <dbReference type="ARBA" id="ARBA00072681"/>
    </source>
</evidence>
<reference evidence="7" key="1">
    <citation type="submission" date="2022-01" db="EMBL/GenBank/DDBJ databases">
        <authorList>
            <person name="King R."/>
        </authorList>
    </citation>
    <scope>NUCLEOTIDE SEQUENCE</scope>
</reference>
<evidence type="ECO:0000313" key="7">
    <source>
        <dbReference type="EMBL" id="CAG9769624.1"/>
    </source>
</evidence>
<dbReference type="Proteomes" id="UP001152799">
    <property type="component" value="Chromosome 5"/>
</dbReference>
<dbReference type="GO" id="GO:0000175">
    <property type="term" value="F:3'-5'-RNA exonuclease activity"/>
    <property type="evidence" value="ECO:0007669"/>
    <property type="project" value="InterPro"/>
</dbReference>
<organism evidence="7 8">
    <name type="scientific">Ceutorhynchus assimilis</name>
    <name type="common">cabbage seed weevil</name>
    <dbReference type="NCBI Taxonomy" id="467358"/>
    <lineage>
        <taxon>Eukaryota</taxon>
        <taxon>Metazoa</taxon>
        <taxon>Ecdysozoa</taxon>
        <taxon>Arthropoda</taxon>
        <taxon>Hexapoda</taxon>
        <taxon>Insecta</taxon>
        <taxon>Pterygota</taxon>
        <taxon>Neoptera</taxon>
        <taxon>Endopterygota</taxon>
        <taxon>Coleoptera</taxon>
        <taxon>Polyphaga</taxon>
        <taxon>Cucujiformia</taxon>
        <taxon>Curculionidae</taxon>
        <taxon>Ceutorhynchinae</taxon>
        <taxon>Ceutorhynchus</taxon>
    </lineage>
</organism>
<keyword evidence="3" id="KW-0378">Hydrolase</keyword>
<evidence type="ECO:0000256" key="3">
    <source>
        <dbReference type="ARBA" id="ARBA00022801"/>
    </source>
</evidence>
<evidence type="ECO:0000256" key="4">
    <source>
        <dbReference type="ARBA" id="ARBA00022839"/>
    </source>
</evidence>
<evidence type="ECO:0000313" key="8">
    <source>
        <dbReference type="Proteomes" id="UP001152799"/>
    </source>
</evidence>
<dbReference type="AlphaFoldDB" id="A0A9N9MQT7"/>
<dbReference type="NCBIfam" id="NF003765">
    <property type="entry name" value="PRK05359.1"/>
    <property type="match status" value="1"/>
</dbReference>
<dbReference type="GO" id="GO:0003676">
    <property type="term" value="F:nucleic acid binding"/>
    <property type="evidence" value="ECO:0007669"/>
    <property type="project" value="InterPro"/>
</dbReference>
<gene>
    <name evidence="7" type="ORF">CEUTPL_LOCUS10129</name>
</gene>
<dbReference type="OrthoDB" id="270189at2759"/>
<dbReference type="GO" id="GO:0005739">
    <property type="term" value="C:mitochondrion"/>
    <property type="evidence" value="ECO:0007669"/>
    <property type="project" value="TreeGrafter"/>
</dbReference>
<protein>
    <recommendedName>
        <fullName evidence="5">Probable oligoribonuclease</fullName>
    </recommendedName>
</protein>